<reference evidence="1 2" key="1">
    <citation type="submission" date="2017-10" db="EMBL/GenBank/DDBJ databases">
        <title>Paenichitinophaga pekingensis gen. nov., sp. nov., isolated from activated sludge.</title>
        <authorList>
            <person name="Jin D."/>
            <person name="Kong X."/>
            <person name="Deng Y."/>
            <person name="Bai Z."/>
        </authorList>
    </citation>
    <scope>NUCLEOTIDE SEQUENCE [LARGE SCALE GENOMIC DNA]</scope>
    <source>
        <strain evidence="1 2">13</strain>
    </source>
</reference>
<evidence type="ECO:0000313" key="1">
    <source>
        <dbReference type="EMBL" id="ATL48608.1"/>
    </source>
</evidence>
<proteinExistence type="predicted"/>
<sequence length="355" mass="41402">MTVTLIELNNFHEECLYSQVKFLHDQDITVNLIVNSSLRIQVEEYKCLLNDIQYFNRKKKIKILDFFKIYKYLISSQPDIVVFNTGSSKLDIVGLSNFLPKKIKRFGILHNLTKLFSSKSQVLISKGIDGYFVINDFLLKNDLIAQSPKPFYSFYPVFFPKYKDSFKILKTGQEFWFCIPGSVSYKRKDYKLLIDIAAQLKAYNNFKFIILGKMNPDHEDAADFIKKIKENDVADKFTLFDLFIPNPVFHEYISNSDCLLLPFNKEHNSYINYKITGAINLAIAHQKKIITSSDLKIIDDIVNNSFFYNDPAELLFYIKEIINGNRDLSFVNNPKWSFEHQQKQYLSALGITVKN</sequence>
<organism evidence="1 2">
    <name type="scientific">Chitinophaga caeni</name>
    <dbReference type="NCBI Taxonomy" id="2029983"/>
    <lineage>
        <taxon>Bacteria</taxon>
        <taxon>Pseudomonadati</taxon>
        <taxon>Bacteroidota</taxon>
        <taxon>Chitinophagia</taxon>
        <taxon>Chitinophagales</taxon>
        <taxon>Chitinophagaceae</taxon>
        <taxon>Chitinophaga</taxon>
    </lineage>
</organism>
<gene>
    <name evidence="1" type="ORF">COR50_16355</name>
</gene>
<dbReference type="Gene3D" id="3.40.50.2000">
    <property type="entry name" value="Glycogen Phosphorylase B"/>
    <property type="match status" value="1"/>
</dbReference>
<dbReference type="KEGG" id="cbae:COR50_16355"/>
<evidence type="ECO:0008006" key="3">
    <source>
        <dbReference type="Google" id="ProtNLM"/>
    </source>
</evidence>
<name>A0A291QXC6_9BACT</name>
<accession>A0A291QXC6</accession>
<protein>
    <recommendedName>
        <fullName evidence="3">Glycosyl transferase family 1 domain-containing protein</fullName>
    </recommendedName>
</protein>
<dbReference type="SUPFAM" id="SSF53756">
    <property type="entry name" value="UDP-Glycosyltransferase/glycogen phosphorylase"/>
    <property type="match status" value="1"/>
</dbReference>
<dbReference type="Proteomes" id="UP000220133">
    <property type="component" value="Chromosome"/>
</dbReference>
<evidence type="ECO:0000313" key="2">
    <source>
        <dbReference type="Proteomes" id="UP000220133"/>
    </source>
</evidence>
<dbReference type="EMBL" id="CP023777">
    <property type="protein sequence ID" value="ATL48608.1"/>
    <property type="molecule type" value="Genomic_DNA"/>
</dbReference>
<keyword evidence="2" id="KW-1185">Reference proteome</keyword>
<dbReference type="AlphaFoldDB" id="A0A291QXC6"/>